<proteinExistence type="predicted"/>
<gene>
    <name evidence="2" type="ORF">FGIG_10827</name>
</gene>
<comment type="caution">
    <text evidence="2">The sequence shown here is derived from an EMBL/GenBank/DDBJ whole genome shotgun (WGS) entry which is preliminary data.</text>
</comment>
<dbReference type="STRING" id="46835.A0A504YD24"/>
<protein>
    <submittedName>
        <fullName evidence="2">Uncharacterized protein</fullName>
    </submittedName>
</protein>
<name>A0A504YD24_FASGI</name>
<sequence length="307" mass="33748">MGPFLVNEEEAAPIIIQKAQDLLRSDMAHVYGTNVVIITKDKDPKSSPSQSFVNSPHSVQRTTEIAPQAVPFATEQQKQEENEEEEKHETDGGSCTSVSDKSAEDSGFTKVSVNSSFSPSCQRVGKKNTKYVSEESHNVPCALSTPSTHLIGCKEPDFITTRSSQSPADIMRSHFGRPQFKRPVTPDLIGACTPPIKRREISANQPSVSFSQAEETFVLTTQLAALVDNVRPDIPGTLDSRTEPGKSEIEYPLENADVDDFVPLSAFDYEMNDTLTLSMLDNVCGSYSIHVSCHWNSVFLQSYAIGR</sequence>
<feature type="region of interest" description="Disordered" evidence="1">
    <location>
        <begin position="40"/>
        <end position="125"/>
    </location>
</feature>
<accession>A0A504YD24</accession>
<organism evidence="2 3">
    <name type="scientific">Fasciola gigantica</name>
    <name type="common">Giant liver fluke</name>
    <dbReference type="NCBI Taxonomy" id="46835"/>
    <lineage>
        <taxon>Eukaryota</taxon>
        <taxon>Metazoa</taxon>
        <taxon>Spiralia</taxon>
        <taxon>Lophotrochozoa</taxon>
        <taxon>Platyhelminthes</taxon>
        <taxon>Trematoda</taxon>
        <taxon>Digenea</taxon>
        <taxon>Plagiorchiida</taxon>
        <taxon>Echinostomata</taxon>
        <taxon>Echinostomatoidea</taxon>
        <taxon>Fasciolidae</taxon>
        <taxon>Fasciola</taxon>
    </lineage>
</organism>
<feature type="compositionally biased region" description="Polar residues" evidence="1">
    <location>
        <begin position="109"/>
        <end position="121"/>
    </location>
</feature>
<feature type="compositionally biased region" description="Polar residues" evidence="1">
    <location>
        <begin position="50"/>
        <end position="65"/>
    </location>
</feature>
<feature type="compositionally biased region" description="Basic and acidic residues" evidence="1">
    <location>
        <begin position="77"/>
        <end position="91"/>
    </location>
</feature>
<dbReference type="AlphaFoldDB" id="A0A504YD24"/>
<dbReference type="Proteomes" id="UP000316759">
    <property type="component" value="Unassembled WGS sequence"/>
</dbReference>
<keyword evidence="3" id="KW-1185">Reference proteome</keyword>
<evidence type="ECO:0000313" key="2">
    <source>
        <dbReference type="EMBL" id="TPP58145.1"/>
    </source>
</evidence>
<dbReference type="EMBL" id="SUNJ01012325">
    <property type="protein sequence ID" value="TPP58145.1"/>
    <property type="molecule type" value="Genomic_DNA"/>
</dbReference>
<dbReference type="OrthoDB" id="2320933at2759"/>
<evidence type="ECO:0000313" key="3">
    <source>
        <dbReference type="Proteomes" id="UP000316759"/>
    </source>
</evidence>
<reference evidence="2 3" key="1">
    <citation type="submission" date="2019-04" db="EMBL/GenBank/DDBJ databases">
        <title>Annotation for the trematode Fasciola gigantica.</title>
        <authorList>
            <person name="Choi Y.-J."/>
        </authorList>
    </citation>
    <scope>NUCLEOTIDE SEQUENCE [LARGE SCALE GENOMIC DNA]</scope>
    <source>
        <strain evidence="2">Uganda_cow_1</strain>
    </source>
</reference>
<evidence type="ECO:0000256" key="1">
    <source>
        <dbReference type="SAM" id="MobiDB-lite"/>
    </source>
</evidence>